<evidence type="ECO:0000256" key="4">
    <source>
        <dbReference type="ARBA" id="ARBA00023043"/>
    </source>
</evidence>
<feature type="repeat" description="ANK" evidence="7">
    <location>
        <begin position="128"/>
        <end position="160"/>
    </location>
</feature>
<dbReference type="EMBL" id="CAJPEX010002199">
    <property type="protein sequence ID" value="CAG0920642.1"/>
    <property type="molecule type" value="Genomic_DNA"/>
</dbReference>
<name>A0A7R9BV08_9CRUS</name>
<keyword evidence="3" id="KW-0833">Ubl conjugation pathway</keyword>
<dbReference type="Pfam" id="PF13637">
    <property type="entry name" value="Ank_4"/>
    <property type="match status" value="1"/>
</dbReference>
<feature type="repeat" description="ANK" evidence="7">
    <location>
        <begin position="503"/>
        <end position="546"/>
    </location>
</feature>
<evidence type="ECO:0000256" key="1">
    <source>
        <dbReference type="ARBA" id="ARBA00004906"/>
    </source>
</evidence>
<dbReference type="Proteomes" id="UP000678499">
    <property type="component" value="Unassembled WGS sequence"/>
</dbReference>
<evidence type="ECO:0000313" key="9">
    <source>
        <dbReference type="Proteomes" id="UP000678499"/>
    </source>
</evidence>
<keyword evidence="9" id="KW-1185">Reference proteome</keyword>
<dbReference type="InterPro" id="IPR036770">
    <property type="entry name" value="Ankyrin_rpt-contain_sf"/>
</dbReference>
<evidence type="ECO:0000256" key="2">
    <source>
        <dbReference type="ARBA" id="ARBA00022737"/>
    </source>
</evidence>
<feature type="repeat" description="ANK" evidence="7">
    <location>
        <begin position="95"/>
        <end position="127"/>
    </location>
</feature>
<evidence type="ECO:0000256" key="6">
    <source>
        <dbReference type="ARBA" id="ARBA00072197"/>
    </source>
</evidence>
<dbReference type="EMBL" id="OA884236">
    <property type="protein sequence ID" value="CAD7280490.1"/>
    <property type="molecule type" value="Genomic_DNA"/>
</dbReference>
<dbReference type="SUPFAM" id="SSF48403">
    <property type="entry name" value="Ankyrin repeat"/>
    <property type="match status" value="2"/>
</dbReference>
<evidence type="ECO:0000313" key="8">
    <source>
        <dbReference type="EMBL" id="CAD7280490.1"/>
    </source>
</evidence>
<dbReference type="PROSITE" id="PS50297">
    <property type="entry name" value="ANK_REP_REGION"/>
    <property type="match status" value="4"/>
</dbReference>
<comment type="pathway">
    <text evidence="1">Protein modification; protein ubiquitination.</text>
</comment>
<evidence type="ECO:0000256" key="3">
    <source>
        <dbReference type="ARBA" id="ARBA00022786"/>
    </source>
</evidence>
<keyword evidence="2" id="KW-0677">Repeat</keyword>
<evidence type="ECO:0000256" key="7">
    <source>
        <dbReference type="PROSITE-ProRule" id="PRU00023"/>
    </source>
</evidence>
<dbReference type="PANTHER" id="PTHR24173">
    <property type="entry name" value="ANKYRIN REPEAT CONTAINING"/>
    <property type="match status" value="1"/>
</dbReference>
<dbReference type="PROSITE" id="PS50088">
    <property type="entry name" value="ANK_REPEAT"/>
    <property type="match status" value="5"/>
</dbReference>
<comment type="similarity">
    <text evidence="5">Belongs to the fem-1 family.</text>
</comment>
<proteinExistence type="inferred from homology"/>
<dbReference type="Gene3D" id="1.25.40.20">
    <property type="entry name" value="Ankyrin repeat-containing domain"/>
    <property type="match status" value="3"/>
</dbReference>
<feature type="repeat" description="ANK" evidence="7">
    <location>
        <begin position="194"/>
        <end position="226"/>
    </location>
</feature>
<dbReference type="PRINTS" id="PR01415">
    <property type="entry name" value="ANKYRIN"/>
</dbReference>
<sequence length="672" mass="74164">MEDDDDDKEVDAQVLFHAARDGLARYLRYLFETRPAYFSQVNELVHDCDNPLVKCSPLIAASFNGRHEVVRLLVGKCGVNLNLEGSIMLHGHLIHGATALWTAAGKGHLRVVKILVRAGADINHMTLGKSTPLRAACFEGKLSVVKYLVARGAEVDACNEFNNTCLMLAASRGCLPVVSFLLESGADPNKAAKCGATPLHYAAESGHLDVIDKLLNAGARWSKNNYSCTPAMYAAMKCTTDSVSFLLGLVRAPIEERINAYELLAASLAISGKYDASETAYDWFLLTYQMRGNERPKEPPSRELAEKYVGHRETQNESELEDIKYDSTALQLEGFVIRERILGTEYPEYPYPIIQRAEVMAVGGNYDVAIALYKIALTWFWEKNALHGVMRILLDLTRIFGTILREHEDFYLNIKDVLLVLEVYADMMDQIVVGRRRPLTAAWVDERADWAPKNTSTPLYWAFQYLAIVKHAYSLNNNATPADIFSFHRVVYMFVKVGARDSNGRTILHLACSSKTPVDFGLVELPSVELAELLIECGANVDEIDGDGNTCLHLIAGHATPVQDFEKLHRLVNLLLDSGAHHDVVNKNGLTATEAATSRVIVPVINLKAGVPLLKCLAAKVVSSSGRYSLCDMSVLPLDLQLFMKMHGGLSMEAASTNVSPAFAPFPSTPEF</sequence>
<dbReference type="Pfam" id="PF00023">
    <property type="entry name" value="Ank"/>
    <property type="match status" value="2"/>
</dbReference>
<gene>
    <name evidence="8" type="ORF">NMOB1V02_LOCUS8149</name>
</gene>
<reference evidence="8" key="1">
    <citation type="submission" date="2020-11" db="EMBL/GenBank/DDBJ databases">
        <authorList>
            <person name="Tran Van P."/>
        </authorList>
    </citation>
    <scope>NUCLEOTIDE SEQUENCE</scope>
</reference>
<protein>
    <recommendedName>
        <fullName evidence="6">Protein fem-1 homolog B</fullName>
    </recommendedName>
</protein>
<dbReference type="SMART" id="SM00248">
    <property type="entry name" value="ANK"/>
    <property type="match status" value="8"/>
</dbReference>
<feature type="repeat" description="ANK" evidence="7">
    <location>
        <begin position="161"/>
        <end position="193"/>
    </location>
</feature>
<dbReference type="AlphaFoldDB" id="A0A7R9BV08"/>
<evidence type="ECO:0000256" key="5">
    <source>
        <dbReference type="ARBA" id="ARBA00038500"/>
    </source>
</evidence>
<organism evidence="8">
    <name type="scientific">Notodromas monacha</name>
    <dbReference type="NCBI Taxonomy" id="399045"/>
    <lineage>
        <taxon>Eukaryota</taxon>
        <taxon>Metazoa</taxon>
        <taxon>Ecdysozoa</taxon>
        <taxon>Arthropoda</taxon>
        <taxon>Crustacea</taxon>
        <taxon>Oligostraca</taxon>
        <taxon>Ostracoda</taxon>
        <taxon>Podocopa</taxon>
        <taxon>Podocopida</taxon>
        <taxon>Cypridocopina</taxon>
        <taxon>Cypridoidea</taxon>
        <taxon>Cyprididae</taxon>
        <taxon>Notodromas</taxon>
    </lineage>
</organism>
<accession>A0A7R9BV08</accession>
<dbReference type="PANTHER" id="PTHR24173:SF78">
    <property type="entry name" value="PROTEIN FEM-1 HOMOLOG B"/>
    <property type="match status" value="1"/>
</dbReference>
<dbReference type="InterPro" id="IPR002110">
    <property type="entry name" value="Ankyrin_rpt"/>
</dbReference>
<dbReference type="OrthoDB" id="4429489at2759"/>
<keyword evidence="4 7" id="KW-0040">ANK repeat</keyword>
<dbReference type="Pfam" id="PF12796">
    <property type="entry name" value="Ank_2"/>
    <property type="match status" value="1"/>
</dbReference>